<comment type="subcellular location">
    <subcellularLocation>
        <location evidence="1">Secreted</location>
    </subcellularLocation>
</comment>
<dbReference type="GO" id="GO:0005576">
    <property type="term" value="C:extracellular region"/>
    <property type="evidence" value="ECO:0007669"/>
    <property type="project" value="UniProtKB-SubCell"/>
</dbReference>
<dbReference type="InterPro" id="IPR029230">
    <property type="entry name" value="Macin"/>
</dbReference>
<protein>
    <submittedName>
        <fullName evidence="6">Uncharacterized protein</fullName>
    </submittedName>
</protein>
<name>A0AA36GN01_CYLNA</name>
<comment type="caution">
    <text evidence="6">The sequence shown here is derived from an EMBL/GenBank/DDBJ whole genome shotgun (WGS) entry which is preliminary data.</text>
</comment>
<sequence>MQGGMYFGLLPFIVLSLIITCPSYAAADCYENWSRCTPQTSAFTGVLWRSCADYCRQCKDRALGRCVPVDNKECSGGYQCRCQGERRIVKSKNLLVQLTCGLGL</sequence>
<reference evidence="6" key="1">
    <citation type="submission" date="2023-07" db="EMBL/GenBank/DDBJ databases">
        <authorList>
            <consortium name="CYATHOMIX"/>
        </authorList>
    </citation>
    <scope>NUCLEOTIDE SEQUENCE</scope>
    <source>
        <strain evidence="6">N/A</strain>
    </source>
</reference>
<dbReference type="InterPro" id="IPR038456">
    <property type="entry name" value="Macin_sf"/>
</dbReference>
<evidence type="ECO:0000256" key="2">
    <source>
        <dbReference type="ARBA" id="ARBA00010366"/>
    </source>
</evidence>
<comment type="similarity">
    <text evidence="2">Belongs to the macin family.</text>
</comment>
<organism evidence="6 7">
    <name type="scientific">Cylicocyclus nassatus</name>
    <name type="common">Nematode worm</name>
    <dbReference type="NCBI Taxonomy" id="53992"/>
    <lineage>
        <taxon>Eukaryota</taxon>
        <taxon>Metazoa</taxon>
        <taxon>Ecdysozoa</taxon>
        <taxon>Nematoda</taxon>
        <taxon>Chromadorea</taxon>
        <taxon>Rhabditida</taxon>
        <taxon>Rhabditina</taxon>
        <taxon>Rhabditomorpha</taxon>
        <taxon>Strongyloidea</taxon>
        <taxon>Strongylidae</taxon>
        <taxon>Cylicocyclus</taxon>
    </lineage>
</organism>
<feature type="signal peptide" evidence="5">
    <location>
        <begin position="1"/>
        <end position="27"/>
    </location>
</feature>
<feature type="chain" id="PRO_5041321394" evidence="5">
    <location>
        <begin position="28"/>
        <end position="104"/>
    </location>
</feature>
<evidence type="ECO:0000256" key="5">
    <source>
        <dbReference type="SAM" id="SignalP"/>
    </source>
</evidence>
<evidence type="ECO:0000313" key="6">
    <source>
        <dbReference type="EMBL" id="CAJ0595082.1"/>
    </source>
</evidence>
<proteinExistence type="inferred from homology"/>
<evidence type="ECO:0000313" key="7">
    <source>
        <dbReference type="Proteomes" id="UP001176961"/>
    </source>
</evidence>
<evidence type="ECO:0000256" key="3">
    <source>
        <dbReference type="ARBA" id="ARBA00022525"/>
    </source>
</evidence>
<accession>A0AA36GN01</accession>
<gene>
    <name evidence="6" type="ORF">CYNAS_LOCUS7065</name>
</gene>
<keyword evidence="4" id="KW-1015">Disulfide bond</keyword>
<evidence type="ECO:0000256" key="4">
    <source>
        <dbReference type="ARBA" id="ARBA00023157"/>
    </source>
</evidence>
<keyword evidence="7" id="KW-1185">Reference proteome</keyword>
<dbReference type="Gene3D" id="3.30.30.100">
    <property type="match status" value="1"/>
</dbReference>
<keyword evidence="3" id="KW-0964">Secreted</keyword>
<evidence type="ECO:0000256" key="1">
    <source>
        <dbReference type="ARBA" id="ARBA00004613"/>
    </source>
</evidence>
<dbReference type="GO" id="GO:0006952">
    <property type="term" value="P:defense response"/>
    <property type="evidence" value="ECO:0007669"/>
    <property type="project" value="InterPro"/>
</dbReference>
<dbReference type="EMBL" id="CATQJL010000112">
    <property type="protein sequence ID" value="CAJ0595082.1"/>
    <property type="molecule type" value="Genomic_DNA"/>
</dbReference>
<dbReference type="AlphaFoldDB" id="A0AA36GN01"/>
<keyword evidence="5" id="KW-0732">Signal</keyword>
<dbReference type="Proteomes" id="UP001176961">
    <property type="component" value="Unassembled WGS sequence"/>
</dbReference>
<dbReference type="Pfam" id="PF14865">
    <property type="entry name" value="Macin"/>
    <property type="match status" value="1"/>
</dbReference>